<evidence type="ECO:0000313" key="1">
    <source>
        <dbReference type="EMBL" id="OEL32641.1"/>
    </source>
</evidence>
<dbReference type="GO" id="GO:0004601">
    <property type="term" value="F:peroxidase activity"/>
    <property type="evidence" value="ECO:0007669"/>
    <property type="project" value="UniProtKB-KW"/>
</dbReference>
<sequence>LGLKQLRCISPAAAPLMLPSFTIDLANWRKKALWLLANSLTMPLVRWSPARPWSENSTPYVFLRARKYLLSKASGVTTSRLCFVPAGLAEQFAASPREKPSLALMKEQLAFPTVWPPESATRSAGSPRPLLRNMSRSVLTSKNGEGRMPISPSEAGLKLSVRPRGTWKDGPPARLTASRVALHCNDFPLTLSASYRLRSAIVTAPSHEERSCHYWAFFVRF</sequence>
<dbReference type="Proteomes" id="UP000095767">
    <property type="component" value="Unassembled WGS sequence"/>
</dbReference>
<dbReference type="EMBL" id="LWDX02020732">
    <property type="protein sequence ID" value="OEL32641.1"/>
    <property type="molecule type" value="Genomic_DNA"/>
</dbReference>
<comment type="caution">
    <text evidence="1">The sequence shown here is derived from an EMBL/GenBank/DDBJ whole genome shotgun (WGS) entry which is preliminary data.</text>
</comment>
<dbReference type="AlphaFoldDB" id="A0A1E5W5L1"/>
<protein>
    <submittedName>
        <fullName evidence="1">Peroxidase 12</fullName>
    </submittedName>
</protein>
<reference evidence="1 2" key="1">
    <citation type="submission" date="2016-09" db="EMBL/GenBank/DDBJ databases">
        <title>The draft genome of Dichanthelium oligosanthes: A C3 panicoid grass species.</title>
        <authorList>
            <person name="Studer A.J."/>
            <person name="Schnable J.C."/>
            <person name="Brutnell T.P."/>
        </authorList>
    </citation>
    <scope>NUCLEOTIDE SEQUENCE [LARGE SCALE GENOMIC DNA]</scope>
    <source>
        <strain evidence="2">cv. Kellogg 1175</strain>
        <tissue evidence="1">Leaf</tissue>
    </source>
</reference>
<keyword evidence="1" id="KW-0575">Peroxidase</keyword>
<keyword evidence="2" id="KW-1185">Reference proteome</keyword>
<feature type="non-terminal residue" evidence="1">
    <location>
        <position position="1"/>
    </location>
</feature>
<proteinExistence type="predicted"/>
<accession>A0A1E5W5L1</accession>
<keyword evidence="1" id="KW-0560">Oxidoreductase</keyword>
<dbReference type="OrthoDB" id="10665196at2759"/>
<gene>
    <name evidence="1" type="ORF">BAE44_0006340</name>
</gene>
<name>A0A1E5W5L1_9POAL</name>
<evidence type="ECO:0000313" key="2">
    <source>
        <dbReference type="Proteomes" id="UP000095767"/>
    </source>
</evidence>
<organism evidence="1 2">
    <name type="scientific">Dichanthelium oligosanthes</name>
    <dbReference type="NCBI Taxonomy" id="888268"/>
    <lineage>
        <taxon>Eukaryota</taxon>
        <taxon>Viridiplantae</taxon>
        <taxon>Streptophyta</taxon>
        <taxon>Embryophyta</taxon>
        <taxon>Tracheophyta</taxon>
        <taxon>Spermatophyta</taxon>
        <taxon>Magnoliopsida</taxon>
        <taxon>Liliopsida</taxon>
        <taxon>Poales</taxon>
        <taxon>Poaceae</taxon>
        <taxon>PACMAD clade</taxon>
        <taxon>Panicoideae</taxon>
        <taxon>Panicodae</taxon>
        <taxon>Paniceae</taxon>
        <taxon>Dichantheliinae</taxon>
        <taxon>Dichanthelium</taxon>
    </lineage>
</organism>